<sequence>MFAGMTTGMTASSEIGLFLHHMIPHHQNAVNMGKALLKSNAIQCEGCVMESLIRSLINRQNHEIQIMQNILKQLDLPAEDDCLVEIDSKFEGDNDTQTPNDETDTSSLSSSVDRFKFAVSIVIPSALALCL</sequence>
<feature type="domain" description="DUF305" evidence="2">
    <location>
        <begin position="18"/>
        <end position="81"/>
    </location>
</feature>
<dbReference type="PANTHER" id="PTHR36933:SF1">
    <property type="entry name" value="SLL0788 PROTEIN"/>
    <property type="match status" value="1"/>
</dbReference>
<dbReference type="InParanoid" id="A0A1Z5KN77"/>
<dbReference type="InterPro" id="IPR005183">
    <property type="entry name" value="DUF305_CopM-like"/>
</dbReference>
<protein>
    <recommendedName>
        <fullName evidence="2">DUF305 domain-containing protein</fullName>
    </recommendedName>
</protein>
<dbReference type="EMBL" id="BDSP01000259">
    <property type="protein sequence ID" value="GAX27783.1"/>
    <property type="molecule type" value="Genomic_DNA"/>
</dbReference>
<evidence type="ECO:0000313" key="4">
    <source>
        <dbReference type="Proteomes" id="UP000198406"/>
    </source>
</evidence>
<dbReference type="Pfam" id="PF03713">
    <property type="entry name" value="DUF305"/>
    <property type="match status" value="1"/>
</dbReference>
<feature type="compositionally biased region" description="Polar residues" evidence="1">
    <location>
        <begin position="95"/>
        <end position="108"/>
    </location>
</feature>
<accession>A0A1Z5KN77</accession>
<name>A0A1Z5KN77_FISSO</name>
<dbReference type="Proteomes" id="UP000198406">
    <property type="component" value="Unassembled WGS sequence"/>
</dbReference>
<evidence type="ECO:0000259" key="2">
    <source>
        <dbReference type="Pfam" id="PF03713"/>
    </source>
</evidence>
<dbReference type="AlphaFoldDB" id="A0A1Z5KN77"/>
<proteinExistence type="predicted"/>
<dbReference type="Gene3D" id="1.20.1260.10">
    <property type="match status" value="1"/>
</dbReference>
<feature type="region of interest" description="Disordered" evidence="1">
    <location>
        <begin position="89"/>
        <end position="108"/>
    </location>
</feature>
<dbReference type="InterPro" id="IPR012347">
    <property type="entry name" value="Ferritin-like"/>
</dbReference>
<comment type="caution">
    <text evidence="3">The sequence shown here is derived from an EMBL/GenBank/DDBJ whole genome shotgun (WGS) entry which is preliminary data.</text>
</comment>
<reference evidence="3 4" key="1">
    <citation type="journal article" date="2015" name="Plant Cell">
        <title>Oil accumulation by the oleaginous diatom Fistulifera solaris as revealed by the genome and transcriptome.</title>
        <authorList>
            <person name="Tanaka T."/>
            <person name="Maeda Y."/>
            <person name="Veluchamy A."/>
            <person name="Tanaka M."/>
            <person name="Abida H."/>
            <person name="Marechal E."/>
            <person name="Bowler C."/>
            <person name="Muto M."/>
            <person name="Sunaga Y."/>
            <person name="Tanaka M."/>
            <person name="Yoshino T."/>
            <person name="Taniguchi T."/>
            <person name="Fukuda Y."/>
            <person name="Nemoto M."/>
            <person name="Matsumoto M."/>
            <person name="Wong P.S."/>
            <person name="Aburatani S."/>
            <person name="Fujibuchi W."/>
        </authorList>
    </citation>
    <scope>NUCLEOTIDE SEQUENCE [LARGE SCALE GENOMIC DNA]</scope>
    <source>
        <strain evidence="3 4">JPCC DA0580</strain>
    </source>
</reference>
<dbReference type="OrthoDB" id="734129at2759"/>
<organism evidence="3 4">
    <name type="scientific">Fistulifera solaris</name>
    <name type="common">Oleaginous diatom</name>
    <dbReference type="NCBI Taxonomy" id="1519565"/>
    <lineage>
        <taxon>Eukaryota</taxon>
        <taxon>Sar</taxon>
        <taxon>Stramenopiles</taxon>
        <taxon>Ochrophyta</taxon>
        <taxon>Bacillariophyta</taxon>
        <taxon>Bacillariophyceae</taxon>
        <taxon>Bacillariophycidae</taxon>
        <taxon>Naviculales</taxon>
        <taxon>Naviculaceae</taxon>
        <taxon>Fistulifera</taxon>
    </lineage>
</organism>
<dbReference type="PANTHER" id="PTHR36933">
    <property type="entry name" value="SLL0788 PROTEIN"/>
    <property type="match status" value="1"/>
</dbReference>
<gene>
    <name evidence="3" type="ORF">FisN_13Hu111</name>
</gene>
<evidence type="ECO:0000313" key="3">
    <source>
        <dbReference type="EMBL" id="GAX27783.1"/>
    </source>
</evidence>
<evidence type="ECO:0000256" key="1">
    <source>
        <dbReference type="SAM" id="MobiDB-lite"/>
    </source>
</evidence>
<keyword evidence="4" id="KW-1185">Reference proteome</keyword>